<evidence type="ECO:0000259" key="1">
    <source>
        <dbReference type="Pfam" id="PF18765"/>
    </source>
</evidence>
<name>A0A931YDR4_9BACT</name>
<organism evidence="3 4">
    <name type="scientific">Candidatus Sungiibacteriota bacterium</name>
    <dbReference type="NCBI Taxonomy" id="2750080"/>
    <lineage>
        <taxon>Bacteria</taxon>
        <taxon>Candidatus Sungiibacteriota</taxon>
    </lineage>
</organism>
<dbReference type="PANTHER" id="PTHR43852">
    <property type="entry name" value="NUCLEOTIDYLTRANSFERASE"/>
    <property type="match status" value="1"/>
</dbReference>
<evidence type="ECO:0000313" key="3">
    <source>
        <dbReference type="EMBL" id="MBI2466073.1"/>
    </source>
</evidence>
<protein>
    <submittedName>
        <fullName evidence="3">Nucleotidyltransferase domain-containing protein</fullName>
    </submittedName>
</protein>
<dbReference type="InterPro" id="IPR041633">
    <property type="entry name" value="Polbeta"/>
</dbReference>
<dbReference type="PANTHER" id="PTHR43852:SF3">
    <property type="entry name" value="NUCLEOTIDYLTRANSFERASE"/>
    <property type="match status" value="1"/>
</dbReference>
<feature type="domain" description="Polymerase beta nucleotidyltransferase" evidence="1">
    <location>
        <begin position="4"/>
        <end position="78"/>
    </location>
</feature>
<sequence length="117" mass="13490">MKRLVILFGSQASKTAGGQSDTDVAVLFNHLLTLEEKLDLRSTLSEKLGVSEEKIDLVDLWVASPLLQYQIAQNGQLIEGEEFDFIRFKVLAWKRYQDTAKFRRIREKVLNKEYNAD</sequence>
<dbReference type="EMBL" id="JACOYY010000064">
    <property type="protein sequence ID" value="MBI2052470.1"/>
    <property type="molecule type" value="Genomic_DNA"/>
</dbReference>
<evidence type="ECO:0000313" key="2">
    <source>
        <dbReference type="EMBL" id="MBI2052470.1"/>
    </source>
</evidence>
<evidence type="ECO:0000313" key="4">
    <source>
        <dbReference type="Proteomes" id="UP000709672"/>
    </source>
</evidence>
<dbReference type="SUPFAM" id="SSF81301">
    <property type="entry name" value="Nucleotidyltransferase"/>
    <property type="match status" value="1"/>
</dbReference>
<gene>
    <name evidence="2" type="ORF">HYT38_02200</name>
    <name evidence="3" type="ORF">HYV66_02505</name>
</gene>
<dbReference type="AlphaFoldDB" id="A0A931YDR4"/>
<proteinExistence type="predicted"/>
<dbReference type="Gene3D" id="3.30.460.10">
    <property type="entry name" value="Beta Polymerase, domain 2"/>
    <property type="match status" value="1"/>
</dbReference>
<dbReference type="CDD" id="cd05403">
    <property type="entry name" value="NT_KNTase_like"/>
    <property type="match status" value="1"/>
</dbReference>
<dbReference type="Pfam" id="PF18765">
    <property type="entry name" value="Polbeta"/>
    <property type="match status" value="1"/>
</dbReference>
<dbReference type="Proteomes" id="UP000786662">
    <property type="component" value="Unassembled WGS sequence"/>
</dbReference>
<dbReference type="NCBIfam" id="NF047752">
    <property type="entry name" value="MntA_antitoxin"/>
    <property type="match status" value="1"/>
</dbReference>
<reference evidence="3" key="1">
    <citation type="submission" date="2020-07" db="EMBL/GenBank/DDBJ databases">
        <title>Huge and variable diversity of episymbiotic CPR bacteria and DPANN archaea in groundwater ecosystems.</title>
        <authorList>
            <person name="He C.Y."/>
            <person name="Keren R."/>
            <person name="Whittaker M."/>
            <person name="Farag I.F."/>
            <person name="Doudna J."/>
            <person name="Cate J.H.D."/>
            <person name="Banfield J.F."/>
        </authorList>
    </citation>
    <scope>NUCLEOTIDE SEQUENCE</scope>
    <source>
        <strain evidence="2">NC_groundwater_191_Ag_S-0.1um_45_8</strain>
        <strain evidence="3">NC_groundwater_418_Ag_B-0.1um_45_10</strain>
    </source>
</reference>
<comment type="caution">
    <text evidence="3">The sequence shown here is derived from an EMBL/GenBank/DDBJ whole genome shotgun (WGS) entry which is preliminary data.</text>
</comment>
<dbReference type="InterPro" id="IPR052930">
    <property type="entry name" value="TA_antitoxin_MntA"/>
</dbReference>
<dbReference type="InterPro" id="IPR043519">
    <property type="entry name" value="NT_sf"/>
</dbReference>
<accession>A0A931YDR4</accession>
<dbReference type="EMBL" id="JACPHQ010000032">
    <property type="protein sequence ID" value="MBI2466073.1"/>
    <property type="molecule type" value="Genomic_DNA"/>
</dbReference>
<dbReference type="Proteomes" id="UP000709672">
    <property type="component" value="Unassembled WGS sequence"/>
</dbReference>